<feature type="domain" description="CCHC-type" evidence="2">
    <location>
        <begin position="214"/>
        <end position="229"/>
    </location>
</feature>
<dbReference type="InterPro" id="IPR001878">
    <property type="entry name" value="Znf_CCHC"/>
</dbReference>
<dbReference type="InParanoid" id="A0A6P7GSY4"/>
<dbReference type="Gene3D" id="4.10.60.10">
    <property type="entry name" value="Zinc finger, CCHC-type"/>
    <property type="match status" value="1"/>
</dbReference>
<keyword evidence="1" id="KW-0863">Zinc-finger</keyword>
<dbReference type="Pfam" id="PF00098">
    <property type="entry name" value="zf-CCHC"/>
    <property type="match status" value="1"/>
</dbReference>
<dbReference type="SUPFAM" id="SSF57756">
    <property type="entry name" value="Retrovirus zinc finger-like domains"/>
    <property type="match status" value="1"/>
</dbReference>
<dbReference type="SMART" id="SM00343">
    <property type="entry name" value="ZnF_C2HC"/>
    <property type="match status" value="2"/>
</dbReference>
<evidence type="ECO:0000313" key="3">
    <source>
        <dbReference type="RefSeq" id="XP_028152634.1"/>
    </source>
</evidence>
<dbReference type="GO" id="GO:0008270">
    <property type="term" value="F:zinc ion binding"/>
    <property type="evidence" value="ECO:0007669"/>
    <property type="project" value="UniProtKB-KW"/>
</dbReference>
<feature type="domain" description="CCHC-type" evidence="2">
    <location>
        <begin position="192"/>
        <end position="208"/>
    </location>
</feature>
<dbReference type="PANTHER" id="PTHR23002">
    <property type="entry name" value="ZINC FINGER CCHC DOMAIN CONTAINING PROTEIN"/>
    <property type="match status" value="1"/>
</dbReference>
<dbReference type="GO" id="GO:0003676">
    <property type="term" value="F:nucleic acid binding"/>
    <property type="evidence" value="ECO:0007669"/>
    <property type="project" value="InterPro"/>
</dbReference>
<name>A0A6P7GSY4_DIAVI</name>
<keyword evidence="1" id="KW-0862">Zinc</keyword>
<dbReference type="AlphaFoldDB" id="A0A6P7GSY4"/>
<gene>
    <name evidence="3" type="primary">LOC114346031</name>
</gene>
<dbReference type="InterPro" id="IPR051714">
    <property type="entry name" value="Znf_CCHC_NABP"/>
</dbReference>
<reference evidence="3" key="1">
    <citation type="submission" date="2025-08" db="UniProtKB">
        <authorList>
            <consortium name="RefSeq"/>
        </authorList>
    </citation>
    <scope>IDENTIFICATION</scope>
    <source>
        <tissue evidence="3">Whole insect</tissue>
    </source>
</reference>
<sequence length="269" mass="29998">MGHLDRKSVGLFAPTCLGTDLTRKLLEWAAEGKEVKAAVYGPRKSWSSMVKPRESKGVVVLTKAKDKSFDELLGELRTDLCGRSDVVVKRLRQTRDRGIVLELGGGREMAETLFVNGADGLTKETDIVSAIETFAGRNGTCQVRGPLRKAYGGDLNATVEVDEDIAARLIRIGFIRVGYISCTIKEKIRIARCYKCMEYGHRRSECKNEVLKGCIRCGEEGHTVNDCPEEGHKCINCKVTGYRGNSMEYPKFRQLVNTAREETEKRVQS</sequence>
<dbReference type="InterPro" id="IPR036875">
    <property type="entry name" value="Znf_CCHC_sf"/>
</dbReference>
<accession>A0A6P7GSY4</accession>
<dbReference type="RefSeq" id="XP_028152634.1">
    <property type="nucleotide sequence ID" value="XM_028296833.1"/>
</dbReference>
<keyword evidence="1" id="KW-0479">Metal-binding</keyword>
<dbReference type="PROSITE" id="PS50158">
    <property type="entry name" value="ZF_CCHC"/>
    <property type="match status" value="2"/>
</dbReference>
<protein>
    <submittedName>
        <fullName evidence="3">Uncharacterized protein LOC114346031</fullName>
    </submittedName>
</protein>
<proteinExistence type="predicted"/>
<organism evidence="3">
    <name type="scientific">Diabrotica virgifera virgifera</name>
    <name type="common">western corn rootworm</name>
    <dbReference type="NCBI Taxonomy" id="50390"/>
    <lineage>
        <taxon>Eukaryota</taxon>
        <taxon>Metazoa</taxon>
        <taxon>Ecdysozoa</taxon>
        <taxon>Arthropoda</taxon>
        <taxon>Hexapoda</taxon>
        <taxon>Insecta</taxon>
        <taxon>Pterygota</taxon>
        <taxon>Neoptera</taxon>
        <taxon>Endopterygota</taxon>
        <taxon>Coleoptera</taxon>
        <taxon>Polyphaga</taxon>
        <taxon>Cucujiformia</taxon>
        <taxon>Chrysomeloidea</taxon>
        <taxon>Chrysomelidae</taxon>
        <taxon>Galerucinae</taxon>
        <taxon>Diabroticina</taxon>
        <taxon>Diabroticites</taxon>
        <taxon>Diabrotica</taxon>
    </lineage>
</organism>
<evidence type="ECO:0000256" key="1">
    <source>
        <dbReference type="PROSITE-ProRule" id="PRU00047"/>
    </source>
</evidence>
<evidence type="ECO:0000259" key="2">
    <source>
        <dbReference type="PROSITE" id="PS50158"/>
    </source>
</evidence>